<dbReference type="PROSITE" id="PS50885">
    <property type="entry name" value="HAMP"/>
    <property type="match status" value="1"/>
</dbReference>
<dbReference type="PANTHER" id="PTHR45436:SF5">
    <property type="entry name" value="SENSOR HISTIDINE KINASE TRCS"/>
    <property type="match status" value="1"/>
</dbReference>
<dbReference type="InterPro" id="IPR003661">
    <property type="entry name" value="HisK_dim/P_dom"/>
</dbReference>
<accession>A0A420XQ39</accession>
<feature type="transmembrane region" description="Helical" evidence="12">
    <location>
        <begin position="178"/>
        <end position="199"/>
    </location>
</feature>
<evidence type="ECO:0000256" key="10">
    <source>
        <dbReference type="ARBA" id="ARBA00023012"/>
    </source>
</evidence>
<evidence type="ECO:0000256" key="11">
    <source>
        <dbReference type="ARBA" id="ARBA00023136"/>
    </source>
</evidence>
<dbReference type="InterPro" id="IPR050428">
    <property type="entry name" value="TCS_sensor_his_kinase"/>
</dbReference>
<sequence>MTSPAAVAGRAWRRFSALNAGVPLRVRLVAAMLSMVTVALLVMGVAAGAALRSSLVGRVDDQLESTGVQVAQQALGQIRRDRVTAGQLPSSYYVRANDVDGSQIDTFASNYNDDDVPQLPAISWDEAQARAGKPFTVGAVHGDHSWRATVFLSTQPGISFTVAYSLDEVDATLSKLRLIELVVGLALLVLLGLVSFVIIRRSLRPLVGVERTALAIAGGDLSRRVPEIDPRTEVGRLGRAFNSMVAQIESAFRSQARSEAEARSSEERMRRFIGDASHELRTPLTSIRGFAELYRQGAVSEPADVDRVMGRIEGEATRMTGLVEDLLLLARLDQQRPLERAPVDLARLAEDAVLDAQAVAPDRPVRFERLGPEAPVVVGDEGKLRQVLANLTRNALVHTPAGTPVTVRAGRVVTAGGLPAAVVEVADQGPGIQEEDARRIFERFFRADSSRVRAEQGASGYGLGLSIVAAIVAAHGGTVGVDTAPGSGAVFRVLLPLHAAAAAPAAPQELEQRA</sequence>
<dbReference type="FunCoup" id="A0A420XQ39">
    <property type="interactions" value="14"/>
</dbReference>
<dbReference type="InterPro" id="IPR003660">
    <property type="entry name" value="HAMP_dom"/>
</dbReference>
<evidence type="ECO:0000256" key="8">
    <source>
        <dbReference type="ARBA" id="ARBA00022777"/>
    </source>
</evidence>
<dbReference type="Pfam" id="PF00672">
    <property type="entry name" value="HAMP"/>
    <property type="match status" value="1"/>
</dbReference>
<dbReference type="Pfam" id="PF00512">
    <property type="entry name" value="HisKA"/>
    <property type="match status" value="1"/>
</dbReference>
<dbReference type="InterPro" id="IPR005467">
    <property type="entry name" value="His_kinase_dom"/>
</dbReference>
<keyword evidence="16" id="KW-1185">Reference proteome</keyword>
<dbReference type="InterPro" id="IPR004358">
    <property type="entry name" value="Sig_transdc_His_kin-like_C"/>
</dbReference>
<name>A0A420XQ39_9ACTN</name>
<dbReference type="RefSeq" id="WP_121193161.1">
    <property type="nucleotide sequence ID" value="NZ_RBWV01000011.1"/>
</dbReference>
<evidence type="ECO:0000259" key="14">
    <source>
        <dbReference type="PROSITE" id="PS50885"/>
    </source>
</evidence>
<keyword evidence="11 12" id="KW-0472">Membrane</keyword>
<dbReference type="FunFam" id="1.10.287.130:FF:000001">
    <property type="entry name" value="Two-component sensor histidine kinase"/>
    <property type="match status" value="1"/>
</dbReference>
<feature type="transmembrane region" description="Helical" evidence="12">
    <location>
        <begin position="28"/>
        <end position="51"/>
    </location>
</feature>
<feature type="domain" description="HAMP" evidence="14">
    <location>
        <begin position="200"/>
        <end position="253"/>
    </location>
</feature>
<dbReference type="Gene3D" id="6.10.340.10">
    <property type="match status" value="1"/>
</dbReference>
<reference evidence="15 16" key="1">
    <citation type="submission" date="2018-10" db="EMBL/GenBank/DDBJ databases">
        <title>Genomic Encyclopedia of Archaeal and Bacterial Type Strains, Phase II (KMG-II): from individual species to whole genera.</title>
        <authorList>
            <person name="Goeker M."/>
        </authorList>
    </citation>
    <scope>NUCLEOTIDE SEQUENCE [LARGE SCALE GENOMIC DNA]</scope>
    <source>
        <strain evidence="15 16">RP-AC37</strain>
    </source>
</reference>
<dbReference type="InterPro" id="IPR003594">
    <property type="entry name" value="HATPase_dom"/>
</dbReference>
<keyword evidence="5" id="KW-0597">Phosphoprotein</keyword>
<dbReference type="GO" id="GO:0005886">
    <property type="term" value="C:plasma membrane"/>
    <property type="evidence" value="ECO:0007669"/>
    <property type="project" value="UniProtKB-SubCell"/>
</dbReference>
<proteinExistence type="predicted"/>
<dbReference type="PROSITE" id="PS50109">
    <property type="entry name" value="HIS_KIN"/>
    <property type="match status" value="1"/>
</dbReference>
<evidence type="ECO:0000256" key="2">
    <source>
        <dbReference type="ARBA" id="ARBA00001968"/>
    </source>
</evidence>
<evidence type="ECO:0000256" key="7">
    <source>
        <dbReference type="ARBA" id="ARBA00022692"/>
    </source>
</evidence>
<dbReference type="EMBL" id="RBWV01000011">
    <property type="protein sequence ID" value="RKS75380.1"/>
    <property type="molecule type" value="Genomic_DNA"/>
</dbReference>
<evidence type="ECO:0000256" key="6">
    <source>
        <dbReference type="ARBA" id="ARBA00022679"/>
    </source>
</evidence>
<evidence type="ECO:0000313" key="16">
    <source>
        <dbReference type="Proteomes" id="UP000281955"/>
    </source>
</evidence>
<keyword evidence="8 15" id="KW-0418">Kinase</keyword>
<evidence type="ECO:0000259" key="13">
    <source>
        <dbReference type="PROSITE" id="PS50109"/>
    </source>
</evidence>
<dbReference type="CDD" id="cd00082">
    <property type="entry name" value="HisKA"/>
    <property type="match status" value="1"/>
</dbReference>
<dbReference type="FunFam" id="3.30.565.10:FF:000006">
    <property type="entry name" value="Sensor histidine kinase WalK"/>
    <property type="match status" value="1"/>
</dbReference>
<comment type="caution">
    <text evidence="15">The sequence shown here is derived from an EMBL/GenBank/DDBJ whole genome shotgun (WGS) entry which is preliminary data.</text>
</comment>
<dbReference type="SMART" id="SM00388">
    <property type="entry name" value="HisKA"/>
    <property type="match status" value="1"/>
</dbReference>
<evidence type="ECO:0000256" key="4">
    <source>
        <dbReference type="ARBA" id="ARBA00012438"/>
    </source>
</evidence>
<dbReference type="InParanoid" id="A0A420XQ39"/>
<evidence type="ECO:0000256" key="3">
    <source>
        <dbReference type="ARBA" id="ARBA00004236"/>
    </source>
</evidence>
<feature type="domain" description="Histidine kinase" evidence="13">
    <location>
        <begin position="275"/>
        <end position="499"/>
    </location>
</feature>
<protein>
    <recommendedName>
        <fullName evidence="4">histidine kinase</fullName>
        <ecNumber evidence="4">2.7.13.3</ecNumber>
    </recommendedName>
</protein>
<evidence type="ECO:0000256" key="5">
    <source>
        <dbReference type="ARBA" id="ARBA00022553"/>
    </source>
</evidence>
<comment type="catalytic activity">
    <reaction evidence="1">
        <text>ATP + protein L-histidine = ADP + protein N-phospho-L-histidine.</text>
        <dbReference type="EC" id="2.7.13.3"/>
    </reaction>
</comment>
<evidence type="ECO:0000256" key="9">
    <source>
        <dbReference type="ARBA" id="ARBA00022989"/>
    </source>
</evidence>
<dbReference type="EC" id="2.7.13.3" evidence="4"/>
<dbReference type="GO" id="GO:0000155">
    <property type="term" value="F:phosphorelay sensor kinase activity"/>
    <property type="evidence" value="ECO:0007669"/>
    <property type="project" value="InterPro"/>
</dbReference>
<keyword evidence="9 12" id="KW-1133">Transmembrane helix</keyword>
<dbReference type="Pfam" id="PF02518">
    <property type="entry name" value="HATPase_c"/>
    <property type="match status" value="1"/>
</dbReference>
<dbReference type="SMART" id="SM00387">
    <property type="entry name" value="HATPase_c"/>
    <property type="match status" value="1"/>
</dbReference>
<dbReference type="AlphaFoldDB" id="A0A420XQ39"/>
<dbReference type="SMART" id="SM00304">
    <property type="entry name" value="HAMP"/>
    <property type="match status" value="1"/>
</dbReference>
<evidence type="ECO:0000256" key="12">
    <source>
        <dbReference type="SAM" id="Phobius"/>
    </source>
</evidence>
<gene>
    <name evidence="15" type="ORF">CLV35_1843</name>
</gene>
<dbReference type="CDD" id="cd06225">
    <property type="entry name" value="HAMP"/>
    <property type="match status" value="1"/>
</dbReference>
<dbReference type="SUPFAM" id="SSF55874">
    <property type="entry name" value="ATPase domain of HSP90 chaperone/DNA topoisomerase II/histidine kinase"/>
    <property type="match status" value="1"/>
</dbReference>
<dbReference type="Gene3D" id="1.10.287.130">
    <property type="match status" value="1"/>
</dbReference>
<dbReference type="PANTHER" id="PTHR45436">
    <property type="entry name" value="SENSOR HISTIDINE KINASE YKOH"/>
    <property type="match status" value="1"/>
</dbReference>
<comment type="cofactor">
    <cofactor evidence="2">
        <name>a divalent metal cation</name>
        <dbReference type="ChEBI" id="CHEBI:60240"/>
    </cofactor>
</comment>
<organism evidence="15 16">
    <name type="scientific">Motilibacter peucedani</name>
    <dbReference type="NCBI Taxonomy" id="598650"/>
    <lineage>
        <taxon>Bacteria</taxon>
        <taxon>Bacillati</taxon>
        <taxon>Actinomycetota</taxon>
        <taxon>Actinomycetes</taxon>
        <taxon>Motilibacterales</taxon>
        <taxon>Motilibacteraceae</taxon>
        <taxon>Motilibacter</taxon>
    </lineage>
</organism>
<keyword evidence="7 12" id="KW-0812">Transmembrane</keyword>
<comment type="subcellular location">
    <subcellularLocation>
        <location evidence="3">Cell membrane</location>
    </subcellularLocation>
</comment>
<dbReference type="PRINTS" id="PR00344">
    <property type="entry name" value="BCTRLSENSOR"/>
</dbReference>
<dbReference type="Proteomes" id="UP000281955">
    <property type="component" value="Unassembled WGS sequence"/>
</dbReference>
<dbReference type="InterPro" id="IPR036890">
    <property type="entry name" value="HATPase_C_sf"/>
</dbReference>
<dbReference type="OrthoDB" id="9786919at2"/>
<dbReference type="Gene3D" id="3.30.565.10">
    <property type="entry name" value="Histidine kinase-like ATPase, C-terminal domain"/>
    <property type="match status" value="1"/>
</dbReference>
<evidence type="ECO:0000256" key="1">
    <source>
        <dbReference type="ARBA" id="ARBA00000085"/>
    </source>
</evidence>
<dbReference type="CDD" id="cd00075">
    <property type="entry name" value="HATPase"/>
    <property type="match status" value="1"/>
</dbReference>
<dbReference type="SUPFAM" id="SSF158472">
    <property type="entry name" value="HAMP domain-like"/>
    <property type="match status" value="1"/>
</dbReference>
<dbReference type="InterPro" id="IPR036097">
    <property type="entry name" value="HisK_dim/P_sf"/>
</dbReference>
<dbReference type="SUPFAM" id="SSF47384">
    <property type="entry name" value="Homodimeric domain of signal transducing histidine kinase"/>
    <property type="match status" value="1"/>
</dbReference>
<keyword evidence="6" id="KW-0808">Transferase</keyword>
<keyword evidence="10" id="KW-0902">Two-component regulatory system</keyword>
<evidence type="ECO:0000313" key="15">
    <source>
        <dbReference type="EMBL" id="RKS75380.1"/>
    </source>
</evidence>
<dbReference type="GO" id="GO:0005509">
    <property type="term" value="F:calcium ion binding"/>
    <property type="evidence" value="ECO:0007669"/>
    <property type="project" value="UniProtKB-ARBA"/>
</dbReference>